<evidence type="ECO:0000313" key="3">
    <source>
        <dbReference type="Proteomes" id="UP000825935"/>
    </source>
</evidence>
<dbReference type="Proteomes" id="UP000825935">
    <property type="component" value="Chromosome 14"/>
</dbReference>
<dbReference type="AlphaFoldDB" id="A0A8T2TBP4"/>
<keyword evidence="1" id="KW-0812">Transmembrane</keyword>
<evidence type="ECO:0000313" key="2">
    <source>
        <dbReference type="EMBL" id="KAH7415143.1"/>
    </source>
</evidence>
<name>A0A8T2TBP4_CERRI</name>
<dbReference type="GO" id="GO:0009941">
    <property type="term" value="C:chloroplast envelope"/>
    <property type="evidence" value="ECO:0007669"/>
    <property type="project" value="TreeGrafter"/>
</dbReference>
<dbReference type="OMA" id="YQEWDSV"/>
<feature type="transmembrane region" description="Helical" evidence="1">
    <location>
        <begin position="183"/>
        <end position="202"/>
    </location>
</feature>
<proteinExistence type="predicted"/>
<feature type="transmembrane region" description="Helical" evidence="1">
    <location>
        <begin position="384"/>
        <end position="405"/>
    </location>
</feature>
<keyword evidence="1" id="KW-0472">Membrane</keyword>
<organism evidence="2 3">
    <name type="scientific">Ceratopteris richardii</name>
    <name type="common">Triangle waterfern</name>
    <dbReference type="NCBI Taxonomy" id="49495"/>
    <lineage>
        <taxon>Eukaryota</taxon>
        <taxon>Viridiplantae</taxon>
        <taxon>Streptophyta</taxon>
        <taxon>Embryophyta</taxon>
        <taxon>Tracheophyta</taxon>
        <taxon>Polypodiopsida</taxon>
        <taxon>Polypodiidae</taxon>
        <taxon>Polypodiales</taxon>
        <taxon>Pteridineae</taxon>
        <taxon>Pteridaceae</taxon>
        <taxon>Parkerioideae</taxon>
        <taxon>Ceratopteris</taxon>
    </lineage>
</organism>
<feature type="transmembrane region" description="Helical" evidence="1">
    <location>
        <begin position="332"/>
        <end position="352"/>
    </location>
</feature>
<accession>A0A8T2TBP4</accession>
<gene>
    <name evidence="2" type="ORF">KP509_14G029800</name>
</gene>
<keyword evidence="3" id="KW-1185">Reference proteome</keyword>
<sequence length="428" mass="46326">MAGGNMATAPRATMMAPAAVVGSLSCKNPSDALRIPSSGFLSPPRPRLQLAACSSGSDFLALRSLSFSLSAPRFSSIELCSIQDSSRFKSKAIRQVRCQALECHEKKNSTYEFWDSVTDQLSGSATFAFLPLQIPQIVLNYRNLSVGNAAALAAVPWTGLLTGLLGNLSLLSYFAEKKERGAAVVQAVGVLSTYIVLVQLAFAGTMPMPIFTATAVAVVIGFLVNILNFYDLISKDIYRGWKDIITVGGVSVLSQVMWTTFEPFLPSSILPGIILLALSTAAVILERLGKLPRQISEIMGGVAAWSATLLFMWGPVAQMWTNYINPSNIKGLSVYTILLAMVGNGLLLPRALFTRDLMWFTGSSWGALMQGWGILMSMYTHKCIAGSIFIGTTVSLLLWFGNMLIMDSKANSLDSVFSPLWELLFRKG</sequence>
<feature type="transmembrane region" description="Helical" evidence="1">
    <location>
        <begin position="298"/>
        <end position="320"/>
    </location>
</feature>
<reference evidence="2" key="1">
    <citation type="submission" date="2021-08" db="EMBL/GenBank/DDBJ databases">
        <title>WGS assembly of Ceratopteris richardii.</title>
        <authorList>
            <person name="Marchant D.B."/>
            <person name="Chen G."/>
            <person name="Jenkins J."/>
            <person name="Shu S."/>
            <person name="Leebens-Mack J."/>
            <person name="Grimwood J."/>
            <person name="Schmutz J."/>
            <person name="Soltis P."/>
            <person name="Soltis D."/>
            <person name="Chen Z.-H."/>
        </authorList>
    </citation>
    <scope>NUCLEOTIDE SEQUENCE</scope>
    <source>
        <strain evidence="2">Whitten #5841</strain>
        <tissue evidence="2">Leaf</tissue>
    </source>
</reference>
<feature type="transmembrane region" description="Helical" evidence="1">
    <location>
        <begin position="264"/>
        <end position="286"/>
    </location>
</feature>
<dbReference type="GO" id="GO:0005363">
    <property type="term" value="F:maltose transmembrane transporter activity"/>
    <property type="evidence" value="ECO:0007669"/>
    <property type="project" value="TreeGrafter"/>
</dbReference>
<dbReference type="OrthoDB" id="8048523at2759"/>
<evidence type="ECO:0000256" key="1">
    <source>
        <dbReference type="SAM" id="Phobius"/>
    </source>
</evidence>
<dbReference type="PANTHER" id="PTHR34809:SF1">
    <property type="entry name" value="MALTOSE EXCESS PROTEIN 1, CHLOROPLASTIC-RELATED"/>
    <property type="match status" value="1"/>
</dbReference>
<comment type="caution">
    <text evidence="2">The sequence shown here is derived from an EMBL/GenBank/DDBJ whole genome shotgun (WGS) entry which is preliminary data.</text>
</comment>
<feature type="transmembrane region" description="Helical" evidence="1">
    <location>
        <begin position="240"/>
        <end position="258"/>
    </location>
</feature>
<protein>
    <recommendedName>
        <fullName evidence="4">Maltose excess protein 1-like, chloroplastic</fullName>
    </recommendedName>
</protein>
<feature type="transmembrane region" description="Helical" evidence="1">
    <location>
        <begin position="149"/>
        <end position="171"/>
    </location>
</feature>
<dbReference type="PANTHER" id="PTHR34809">
    <property type="entry name" value="MALTOSE EXCESS PROTEIN 1, CHLOROPLASTIC-RELATED"/>
    <property type="match status" value="1"/>
</dbReference>
<evidence type="ECO:0008006" key="4">
    <source>
        <dbReference type="Google" id="ProtNLM"/>
    </source>
</evidence>
<feature type="transmembrane region" description="Helical" evidence="1">
    <location>
        <begin position="208"/>
        <end position="228"/>
    </location>
</feature>
<keyword evidence="1" id="KW-1133">Transmembrane helix</keyword>
<dbReference type="EMBL" id="CM035419">
    <property type="protein sequence ID" value="KAH7415143.1"/>
    <property type="molecule type" value="Genomic_DNA"/>
</dbReference>
<dbReference type="InterPro" id="IPR034628">
    <property type="entry name" value="MEX1/MEX1-like"/>
</dbReference>